<accession>B8M1A8</accession>
<dbReference type="AlphaFoldDB" id="B8M1A8"/>
<dbReference type="InParanoid" id="B8M1A8"/>
<dbReference type="OrthoDB" id="4356562at2759"/>
<dbReference type="PhylomeDB" id="B8M1A8"/>
<name>B8M1A8_TALSN</name>
<evidence type="ECO:0008006" key="3">
    <source>
        <dbReference type="Google" id="ProtNLM"/>
    </source>
</evidence>
<dbReference type="HOGENOM" id="CLU_1373020_0_0_1"/>
<reference evidence="2" key="1">
    <citation type="journal article" date="2015" name="Genome Announc.">
        <title>Genome sequence of the AIDS-associated pathogen Penicillium marneffei (ATCC18224) and its near taxonomic relative Talaromyces stipitatus (ATCC10500).</title>
        <authorList>
            <person name="Nierman W.C."/>
            <person name="Fedorova-Abrams N.D."/>
            <person name="Andrianopoulos A."/>
        </authorList>
    </citation>
    <scope>NUCLEOTIDE SEQUENCE [LARGE SCALE GENOMIC DNA]</scope>
    <source>
        <strain evidence="2">ATCC 10500 / CBS 375.48 / QM 6759 / NRRL 1006</strain>
    </source>
</reference>
<sequence length="199" mass="23472">MQARKRLAVIKSPMNLTDLLIVQKAVLPNGQVLLLKLPFLSRRENWHTTPADSRSREGWRIIITIYIHRSYHYPLYVTTSTTEAELRAATEAAKRLYIWKRVFEAIGFKPEHELSIQCDNTQTIRLLTSPEPNFHTSLRHIDIYHHWLRQEIQSKRLHIQWVDTKRMVADGLTKLLKGQIFVNWRKHQGLVDIAHLLQE</sequence>
<proteinExistence type="predicted"/>
<organism evidence="1 2">
    <name type="scientific">Talaromyces stipitatus (strain ATCC 10500 / CBS 375.48 / QM 6759 / NRRL 1006)</name>
    <name type="common">Penicillium stipitatum</name>
    <dbReference type="NCBI Taxonomy" id="441959"/>
    <lineage>
        <taxon>Eukaryota</taxon>
        <taxon>Fungi</taxon>
        <taxon>Dikarya</taxon>
        <taxon>Ascomycota</taxon>
        <taxon>Pezizomycotina</taxon>
        <taxon>Eurotiomycetes</taxon>
        <taxon>Eurotiomycetidae</taxon>
        <taxon>Eurotiales</taxon>
        <taxon>Trichocomaceae</taxon>
        <taxon>Talaromyces</taxon>
        <taxon>Talaromyces sect. Talaromyces</taxon>
    </lineage>
</organism>
<evidence type="ECO:0000313" key="1">
    <source>
        <dbReference type="EMBL" id="EED21050.1"/>
    </source>
</evidence>
<dbReference type="EMBL" id="EQ962653">
    <property type="protein sequence ID" value="EED21050.1"/>
    <property type="molecule type" value="Genomic_DNA"/>
</dbReference>
<evidence type="ECO:0000313" key="2">
    <source>
        <dbReference type="Proteomes" id="UP000001745"/>
    </source>
</evidence>
<dbReference type="eggNOG" id="KOG0017">
    <property type="taxonomic scope" value="Eukaryota"/>
</dbReference>
<dbReference type="VEuPathDB" id="FungiDB:TSTA_082830"/>
<gene>
    <name evidence="1" type="ORF">TSTA_082830</name>
</gene>
<dbReference type="Proteomes" id="UP000001745">
    <property type="component" value="Unassembled WGS sequence"/>
</dbReference>
<dbReference type="CDD" id="cd09272">
    <property type="entry name" value="RNase_HI_RT_Ty1"/>
    <property type="match status" value="1"/>
</dbReference>
<dbReference type="STRING" id="441959.B8M1A8"/>
<dbReference type="GeneID" id="8105161"/>
<dbReference type="RefSeq" id="XP_002478013.1">
    <property type="nucleotide sequence ID" value="XM_002477968.1"/>
</dbReference>
<keyword evidence="2" id="KW-1185">Reference proteome</keyword>
<protein>
    <recommendedName>
        <fullName evidence="3">Reverse transcriptase Ty1/copia-type domain-containing protein</fullName>
    </recommendedName>
</protein>